<dbReference type="InParanoid" id="A0A6I8QL85"/>
<keyword evidence="1" id="KW-0812">Transmembrane</keyword>
<keyword evidence="1" id="KW-1133">Transmembrane helix</keyword>
<dbReference type="AlphaFoldDB" id="A0A6I8QL85"/>
<protein>
    <submittedName>
        <fullName evidence="2">Uncharacterized protein</fullName>
    </submittedName>
</protein>
<keyword evidence="1" id="KW-0472">Membrane</keyword>
<reference evidence="2" key="1">
    <citation type="journal article" date="2010" name="Science">
        <title>The genome of the Western clawed frog Xenopus tropicalis.</title>
        <authorList>
            <person name="Hellsten U."/>
            <person name="Harland R.M."/>
            <person name="Gilchrist M.J."/>
            <person name="Hendrix D."/>
            <person name="Jurka J."/>
            <person name="Kapitonov V."/>
            <person name="Ovcharenko I."/>
            <person name="Putnam N.H."/>
            <person name="Shu S."/>
            <person name="Taher L."/>
            <person name="Blitz I.L."/>
            <person name="Blumberg B."/>
            <person name="Dichmann D.S."/>
            <person name="Dubchak I."/>
            <person name="Amaya E."/>
            <person name="Detter J.C."/>
            <person name="Fletcher R."/>
            <person name="Gerhard D.S."/>
            <person name="Goodstein D."/>
            <person name="Graves T."/>
            <person name="Grigoriev I.V."/>
            <person name="Grimwood J."/>
            <person name="Kawashima T."/>
            <person name="Lindquist E."/>
            <person name="Lucas S.M."/>
            <person name="Mead P.E."/>
            <person name="Mitros T."/>
            <person name="Ogino H."/>
            <person name="Ohta Y."/>
            <person name="Poliakov A.V."/>
            <person name="Pollet N."/>
            <person name="Robert J."/>
            <person name="Salamov A."/>
            <person name="Sater A.K."/>
            <person name="Schmutz J."/>
            <person name="Terry A."/>
            <person name="Vize P.D."/>
            <person name="Warren W.C."/>
            <person name="Wells D."/>
            <person name="Wills A."/>
            <person name="Wilson R.K."/>
            <person name="Zimmerman L.B."/>
            <person name="Zorn A.M."/>
            <person name="Grainger R."/>
            <person name="Grammer T."/>
            <person name="Khokha M.K."/>
            <person name="Richardson P.M."/>
            <person name="Rokhsar D.S."/>
        </authorList>
    </citation>
    <scope>NUCLEOTIDE SEQUENCE [LARGE SCALE GENOMIC DNA]</scope>
    <source>
        <strain evidence="2">Nigerian</strain>
    </source>
</reference>
<evidence type="ECO:0000256" key="1">
    <source>
        <dbReference type="SAM" id="Phobius"/>
    </source>
</evidence>
<name>A0A6I8QL85_XENTR</name>
<proteinExistence type="predicted"/>
<evidence type="ECO:0000313" key="2">
    <source>
        <dbReference type="Ensembl" id="ENSXETP00000070106"/>
    </source>
</evidence>
<reference evidence="2" key="2">
    <citation type="submission" date="2020-05" db="UniProtKB">
        <authorList>
            <consortium name="Ensembl"/>
        </authorList>
    </citation>
    <scope>IDENTIFICATION</scope>
</reference>
<dbReference type="Ensembl" id="ENSXETT00000082250">
    <property type="protein sequence ID" value="ENSXETP00000070106"/>
    <property type="gene ID" value="ENSXETG00000035227"/>
</dbReference>
<accession>A0A6I8QL85</accession>
<feature type="transmembrane region" description="Helical" evidence="1">
    <location>
        <begin position="6"/>
        <end position="26"/>
    </location>
</feature>
<organism evidence="2">
    <name type="scientific">Xenopus tropicalis</name>
    <name type="common">Western clawed frog</name>
    <name type="synonym">Silurana tropicalis</name>
    <dbReference type="NCBI Taxonomy" id="8364"/>
    <lineage>
        <taxon>Eukaryota</taxon>
        <taxon>Metazoa</taxon>
        <taxon>Chordata</taxon>
        <taxon>Craniata</taxon>
        <taxon>Vertebrata</taxon>
        <taxon>Euteleostomi</taxon>
        <taxon>Amphibia</taxon>
        <taxon>Batrachia</taxon>
        <taxon>Anura</taxon>
        <taxon>Pipoidea</taxon>
        <taxon>Pipidae</taxon>
        <taxon>Xenopodinae</taxon>
        <taxon>Xenopus</taxon>
        <taxon>Silurana</taxon>
    </lineage>
</organism>
<sequence>LFLVCLAPLLGLGGSYIPAINIFYFIHVHNKMNIRKIDFCLECADSHKYTATNFPLIALPLTLDNHK</sequence>
<dbReference type="Bgee" id="ENSXETG00000035227">
    <property type="expression patterns" value="Expressed in skeletal muscle tissue and 1 other cell type or tissue"/>
</dbReference>